<evidence type="ECO:0000256" key="1">
    <source>
        <dbReference type="ARBA" id="ARBA00004604"/>
    </source>
</evidence>
<dbReference type="PANTHER" id="PTHR11831:SF1">
    <property type="entry name" value="U3 SMALL NUCLEOLAR RIBONUCLEOPROTEIN PROTEIN IMP3"/>
    <property type="match status" value="1"/>
</dbReference>
<dbReference type="PROSITE" id="PS50889">
    <property type="entry name" value="S4"/>
    <property type="match status" value="1"/>
</dbReference>
<keyword evidence="12" id="KW-1185">Reference proteome</keyword>
<proteinExistence type="inferred from homology"/>
<dbReference type="PANTHER" id="PTHR11831">
    <property type="entry name" value="30S 40S RIBOSOMAL PROTEIN"/>
    <property type="match status" value="1"/>
</dbReference>
<evidence type="ECO:0000259" key="10">
    <source>
        <dbReference type="SMART" id="SM00363"/>
    </source>
</evidence>
<comment type="subcellular location">
    <subcellularLocation>
        <location evidence="1">Nucleus</location>
        <location evidence="1">Nucleolus</location>
    </subcellularLocation>
</comment>
<dbReference type="WBParaSite" id="nRc.2.0.1.t15697-RA">
    <property type="protein sequence ID" value="nRc.2.0.1.t15697-RA"/>
    <property type="gene ID" value="nRc.2.0.1.g15697"/>
</dbReference>
<evidence type="ECO:0000313" key="13">
    <source>
        <dbReference type="WBParaSite" id="nRc.2.0.1.t15697-RA"/>
    </source>
</evidence>
<protein>
    <recommendedName>
        <fullName evidence="7">U3 small nucleolar ribonucleoprotein protein IMP3</fullName>
    </recommendedName>
    <alternativeName>
        <fullName evidence="8">U3 small nucleolar ribonucleoprotein protein imp3</fullName>
    </alternativeName>
</protein>
<dbReference type="FunFam" id="3.10.290.10:FF:000006">
    <property type="entry name" value="U3 small nucleolar ribonucleoprotein IMP3"/>
    <property type="match status" value="1"/>
</dbReference>
<dbReference type="Pfam" id="PF01479">
    <property type="entry name" value="S4"/>
    <property type="match status" value="1"/>
</dbReference>
<accession>A0A915INY6</accession>
<comment type="similarity">
    <text evidence="2">Belongs to the universal ribosomal protein uS4 family.</text>
</comment>
<organism evidence="12 13">
    <name type="scientific">Romanomermis culicivorax</name>
    <name type="common">Nematode worm</name>
    <dbReference type="NCBI Taxonomy" id="13658"/>
    <lineage>
        <taxon>Eukaryota</taxon>
        <taxon>Metazoa</taxon>
        <taxon>Ecdysozoa</taxon>
        <taxon>Nematoda</taxon>
        <taxon>Enoplea</taxon>
        <taxon>Dorylaimia</taxon>
        <taxon>Mermithida</taxon>
        <taxon>Mermithoidea</taxon>
        <taxon>Mermithidae</taxon>
        <taxon>Romanomermis</taxon>
    </lineage>
</organism>
<evidence type="ECO:0000313" key="12">
    <source>
        <dbReference type="Proteomes" id="UP000887565"/>
    </source>
</evidence>
<dbReference type="InterPro" id="IPR036986">
    <property type="entry name" value="S4_RNA-bd_sf"/>
</dbReference>
<dbReference type="InterPro" id="IPR001912">
    <property type="entry name" value="Ribosomal_uS4_N"/>
</dbReference>
<dbReference type="GO" id="GO:0042274">
    <property type="term" value="P:ribosomal small subunit biogenesis"/>
    <property type="evidence" value="ECO:0007669"/>
    <property type="project" value="TreeGrafter"/>
</dbReference>
<evidence type="ECO:0000256" key="9">
    <source>
        <dbReference type="PROSITE-ProRule" id="PRU00182"/>
    </source>
</evidence>
<feature type="domain" description="Small ribosomal subunit protein uS4 N-terminal" evidence="11">
    <location>
        <begin position="3"/>
        <end position="106"/>
    </location>
</feature>
<evidence type="ECO:0000256" key="8">
    <source>
        <dbReference type="ARBA" id="ARBA00072223"/>
    </source>
</evidence>
<dbReference type="OMA" id="FRIKHEQ"/>
<evidence type="ECO:0000259" key="11">
    <source>
        <dbReference type="SMART" id="SM01390"/>
    </source>
</evidence>
<keyword evidence="3" id="KW-0690">Ribosome biogenesis</keyword>
<dbReference type="Pfam" id="PF00163">
    <property type="entry name" value="Ribosomal_S4"/>
    <property type="match status" value="1"/>
</dbReference>
<name>A0A915INY6_ROMCU</name>
<dbReference type="SMART" id="SM01390">
    <property type="entry name" value="Ribosomal_S4"/>
    <property type="match status" value="1"/>
</dbReference>
<dbReference type="InterPro" id="IPR022801">
    <property type="entry name" value="Ribosomal_uS4"/>
</dbReference>
<dbReference type="Proteomes" id="UP000887565">
    <property type="component" value="Unplaced"/>
</dbReference>
<evidence type="ECO:0000256" key="4">
    <source>
        <dbReference type="ARBA" id="ARBA00022884"/>
    </source>
</evidence>
<dbReference type="GO" id="GO:0034457">
    <property type="term" value="C:Mpp10 complex"/>
    <property type="evidence" value="ECO:0007669"/>
    <property type="project" value="TreeGrafter"/>
</dbReference>
<dbReference type="InterPro" id="IPR002942">
    <property type="entry name" value="S4_RNA-bd"/>
</dbReference>
<keyword evidence="4 9" id="KW-0694">RNA-binding</keyword>
<evidence type="ECO:0000256" key="2">
    <source>
        <dbReference type="ARBA" id="ARBA00007465"/>
    </source>
</evidence>
<evidence type="ECO:0000256" key="3">
    <source>
        <dbReference type="ARBA" id="ARBA00022517"/>
    </source>
</evidence>
<dbReference type="Gene3D" id="3.10.290.10">
    <property type="entry name" value="RNA-binding S4 domain"/>
    <property type="match status" value="1"/>
</dbReference>
<dbReference type="SUPFAM" id="SSF55174">
    <property type="entry name" value="Alpha-L RNA-binding motif"/>
    <property type="match status" value="1"/>
</dbReference>
<evidence type="ECO:0000256" key="5">
    <source>
        <dbReference type="ARBA" id="ARBA00023242"/>
    </source>
</evidence>
<keyword evidence="6" id="KW-0687">Ribonucleoprotein</keyword>
<evidence type="ECO:0000256" key="7">
    <source>
        <dbReference type="ARBA" id="ARBA00069727"/>
    </source>
</evidence>
<dbReference type="AlphaFoldDB" id="A0A915INY6"/>
<dbReference type="CDD" id="cd00165">
    <property type="entry name" value="S4"/>
    <property type="match status" value="1"/>
</dbReference>
<dbReference type="GO" id="GO:0030515">
    <property type="term" value="F:snoRNA binding"/>
    <property type="evidence" value="ECO:0007669"/>
    <property type="project" value="TreeGrafter"/>
</dbReference>
<dbReference type="GO" id="GO:0032040">
    <property type="term" value="C:small-subunit processome"/>
    <property type="evidence" value="ECO:0007669"/>
    <property type="project" value="TreeGrafter"/>
</dbReference>
<dbReference type="SMART" id="SM00363">
    <property type="entry name" value="S4"/>
    <property type="match status" value="1"/>
</dbReference>
<dbReference type="GO" id="GO:0019843">
    <property type="term" value="F:rRNA binding"/>
    <property type="evidence" value="ECO:0007669"/>
    <property type="project" value="InterPro"/>
</dbReference>
<feature type="domain" description="RNA-binding S4" evidence="10">
    <location>
        <begin position="107"/>
        <end position="174"/>
    </location>
</feature>
<dbReference type="GO" id="GO:0006364">
    <property type="term" value="P:rRNA processing"/>
    <property type="evidence" value="ECO:0007669"/>
    <property type="project" value="TreeGrafter"/>
</dbReference>
<keyword evidence="5" id="KW-0539">Nucleus</keyword>
<reference evidence="13" key="1">
    <citation type="submission" date="2022-11" db="UniProtKB">
        <authorList>
            <consortium name="WormBaseParasite"/>
        </authorList>
    </citation>
    <scope>IDENTIFICATION</scope>
</reference>
<evidence type="ECO:0000256" key="6">
    <source>
        <dbReference type="ARBA" id="ARBA00023274"/>
    </source>
</evidence>
<sequence>MRKLRFHEKKLLKKVDFVNWSLDNNIHETKIIGRYRLKNHDEYTTYNKLSREIRELARKIKEINPKSPFRTQATQQLLEKLYSMGLIPTKQSLELADSVTASSFCRRRLPVVMVRSHMAENLQAATKFVQHGHVRVGPEVVLDPAFLVTKSLEDFITWTNGSAIRKHVMEYNDERDDFDLDA</sequence>